<dbReference type="EMBL" id="ABXH02000020">
    <property type="protein sequence ID" value="EEP44103.1"/>
    <property type="molecule type" value="Genomic_DNA"/>
</dbReference>
<feature type="non-terminal residue" evidence="2">
    <location>
        <position position="1"/>
    </location>
</feature>
<protein>
    <submittedName>
        <fullName evidence="2">Uncharacterized protein</fullName>
    </submittedName>
</protein>
<feature type="region of interest" description="Disordered" evidence="1">
    <location>
        <begin position="45"/>
        <end position="77"/>
    </location>
</feature>
<reference evidence="2 3" key="1">
    <citation type="submission" date="2009-04" db="EMBL/GenBank/DDBJ databases">
        <authorList>
            <person name="Weinstock G."/>
            <person name="Sodergren E."/>
            <person name="Clifton S."/>
            <person name="Fulton L."/>
            <person name="Fulton B."/>
            <person name="Courtney L."/>
            <person name="Fronick C."/>
            <person name="Harrison M."/>
            <person name="Strong C."/>
            <person name="Farmer C."/>
            <person name="Delahaunty K."/>
            <person name="Markovic C."/>
            <person name="Hall O."/>
            <person name="Minx P."/>
            <person name="Tomlinson C."/>
            <person name="Mitreva M."/>
            <person name="Nelson J."/>
            <person name="Hou S."/>
            <person name="Wollam A."/>
            <person name="Pepin K.H."/>
            <person name="Johnson M."/>
            <person name="Bhonagiri V."/>
            <person name="Nash W.E."/>
            <person name="Warren W."/>
            <person name="Chinwalla A."/>
            <person name="Mardis E.R."/>
            <person name="Wilson R.K."/>
        </authorList>
    </citation>
    <scope>NUCLEOTIDE SEQUENCE [LARGE SCALE GENOMIC DNA]</scope>
    <source>
        <strain evidence="2 3">DSM 13280</strain>
    </source>
</reference>
<dbReference type="AlphaFoldDB" id="C4FAQ8"/>
<evidence type="ECO:0000256" key="1">
    <source>
        <dbReference type="SAM" id="MobiDB-lite"/>
    </source>
</evidence>
<name>C4FAQ8_9ACTN</name>
<dbReference type="Proteomes" id="UP000003295">
    <property type="component" value="Unassembled WGS sequence"/>
</dbReference>
<gene>
    <name evidence="2" type="ORF">COLINT_03153</name>
</gene>
<organism evidence="2 3">
    <name type="scientific">Collinsella intestinalis DSM 13280</name>
    <dbReference type="NCBI Taxonomy" id="521003"/>
    <lineage>
        <taxon>Bacteria</taxon>
        <taxon>Bacillati</taxon>
        <taxon>Actinomycetota</taxon>
        <taxon>Coriobacteriia</taxon>
        <taxon>Coriobacteriales</taxon>
        <taxon>Coriobacteriaceae</taxon>
        <taxon>Collinsella</taxon>
    </lineage>
</organism>
<evidence type="ECO:0000313" key="3">
    <source>
        <dbReference type="Proteomes" id="UP000003295"/>
    </source>
</evidence>
<comment type="caution">
    <text evidence="2">The sequence shown here is derived from an EMBL/GenBank/DDBJ whole genome shotgun (WGS) entry which is preliminary data.</text>
</comment>
<sequence length="77" mass="8057">ALGTRAPCAETPMDAIPASDEHIPTHRRAQRVGPLPEAALKTNRLAAPVSAEPSTEATPTRPHVTAQAKAGVRVQDT</sequence>
<feature type="region of interest" description="Disordered" evidence="1">
    <location>
        <begin position="1"/>
        <end position="33"/>
    </location>
</feature>
<accession>C4FAQ8</accession>
<evidence type="ECO:0000313" key="2">
    <source>
        <dbReference type="EMBL" id="EEP44103.1"/>
    </source>
</evidence>
<dbReference type="HOGENOM" id="CLU_2627556_0_0_11"/>
<proteinExistence type="predicted"/>